<reference evidence="1 2" key="1">
    <citation type="submission" date="2013-01" db="EMBL/GenBank/DDBJ databases">
        <authorList>
            <person name="Bench S."/>
        </authorList>
    </citation>
    <scope>NUCLEOTIDE SEQUENCE [LARGE SCALE GENOMIC DNA]</scope>
    <source>
        <strain evidence="1 2">WH 0402</strain>
    </source>
</reference>
<proteinExistence type="predicted"/>
<reference evidence="1 2" key="2">
    <citation type="submission" date="2013-09" db="EMBL/GenBank/DDBJ databases">
        <title>Whole genome comparison of six Crocosphaera watsonii strains with differing phenotypes.</title>
        <authorList>
            <person name="Bench S.R."/>
            <person name="Heller P."/>
            <person name="Frank I."/>
            <person name="Arciniega M."/>
            <person name="Shilova I.N."/>
            <person name="Zehr J.P."/>
        </authorList>
    </citation>
    <scope>NUCLEOTIDE SEQUENCE [LARGE SCALE GENOMIC DNA]</scope>
    <source>
        <strain evidence="1 2">WH 0402</strain>
    </source>
</reference>
<dbReference type="EMBL" id="CAQN01000692">
    <property type="protein sequence ID" value="CCQ68078.1"/>
    <property type="molecule type" value="Genomic_DNA"/>
</dbReference>
<name>T2JQD7_CROWT</name>
<gene>
    <name evidence="1" type="ORF">CWATWH0402_4780</name>
</gene>
<dbReference type="AlphaFoldDB" id="T2JQD7"/>
<dbReference type="Proteomes" id="UP000018130">
    <property type="component" value="Unassembled WGS sequence"/>
</dbReference>
<sequence length="45" mass="5492">MDKQILNRLNISPLELTYFCQENHILQLSLFGSVLREDFYQNKRY</sequence>
<comment type="caution">
    <text evidence="1">The sequence shown here is derived from an EMBL/GenBank/DDBJ whole genome shotgun (WGS) entry which is preliminary data.</text>
</comment>
<evidence type="ECO:0000313" key="1">
    <source>
        <dbReference type="EMBL" id="CCQ68078.1"/>
    </source>
</evidence>
<protein>
    <submittedName>
        <fullName evidence="1">DNA polymerase, beta-like region</fullName>
    </submittedName>
</protein>
<accession>T2JQD7</accession>
<evidence type="ECO:0000313" key="2">
    <source>
        <dbReference type="Proteomes" id="UP000018130"/>
    </source>
</evidence>
<organism evidence="1 2">
    <name type="scientific">Crocosphaera watsonii WH 0402</name>
    <dbReference type="NCBI Taxonomy" id="1284629"/>
    <lineage>
        <taxon>Bacteria</taxon>
        <taxon>Bacillati</taxon>
        <taxon>Cyanobacteriota</taxon>
        <taxon>Cyanophyceae</taxon>
        <taxon>Oscillatoriophycideae</taxon>
        <taxon>Chroococcales</taxon>
        <taxon>Aphanothecaceae</taxon>
        <taxon>Crocosphaera</taxon>
    </lineage>
</organism>